<evidence type="ECO:0000256" key="1">
    <source>
        <dbReference type="SAM" id="MobiDB-lite"/>
    </source>
</evidence>
<dbReference type="AlphaFoldDB" id="A0A9P4IMR7"/>
<protein>
    <submittedName>
        <fullName evidence="2">Uncharacterized protein</fullName>
    </submittedName>
</protein>
<gene>
    <name evidence="2" type="ORF">NA57DRAFT_70597</name>
</gene>
<proteinExistence type="predicted"/>
<comment type="caution">
    <text evidence="2">The sequence shown here is derived from an EMBL/GenBank/DDBJ whole genome shotgun (WGS) entry which is preliminary data.</text>
</comment>
<accession>A0A9P4IMR7</accession>
<sequence length="342" mass="38517">MASIYTSFPALRRAQSSPSEKSNDRKELNLKIDTAAAAFVDNAPQEFVSLAHSASHSLPPSIAARVASREPHWKSKAASLEVKKVQNTSTTTSLPFNDATTVPPWLQMTPLPPVGSPPAIKPTSTQANNTTRREEQTKFSWHASTEWLELTAWLQRYANGASKGDRRLHMETIHRLDDIADDNGPEYLILAWKWATDDNAVFAAQLAYHQVKEASKRDPSVANRIKRSDAKWGRRQALLNRSFARVDKLACTEEVLDFARSMVGPWLRSDDESMKLVYMRDLIRVLLEAIEKRAEWLSWEDLDVWCGEVILWLQDGKWFGEPDVELGISSESTETGLDKSLA</sequence>
<keyword evidence="3" id="KW-1185">Reference proteome</keyword>
<name>A0A9P4IMR7_9PEZI</name>
<reference evidence="2" key="1">
    <citation type="journal article" date="2020" name="Stud. Mycol.">
        <title>101 Dothideomycetes genomes: a test case for predicting lifestyles and emergence of pathogens.</title>
        <authorList>
            <person name="Haridas S."/>
            <person name="Albert R."/>
            <person name="Binder M."/>
            <person name="Bloem J."/>
            <person name="Labutti K."/>
            <person name="Salamov A."/>
            <person name="Andreopoulos B."/>
            <person name="Baker S."/>
            <person name="Barry K."/>
            <person name="Bills G."/>
            <person name="Bluhm B."/>
            <person name="Cannon C."/>
            <person name="Castanera R."/>
            <person name="Culley D."/>
            <person name="Daum C."/>
            <person name="Ezra D."/>
            <person name="Gonzalez J."/>
            <person name="Henrissat B."/>
            <person name="Kuo A."/>
            <person name="Liang C."/>
            <person name="Lipzen A."/>
            <person name="Lutzoni F."/>
            <person name="Magnuson J."/>
            <person name="Mondo S."/>
            <person name="Nolan M."/>
            <person name="Ohm R."/>
            <person name="Pangilinan J."/>
            <person name="Park H.-J."/>
            <person name="Ramirez L."/>
            <person name="Alfaro M."/>
            <person name="Sun H."/>
            <person name="Tritt A."/>
            <person name="Yoshinaga Y."/>
            <person name="Zwiers L.-H."/>
            <person name="Turgeon B."/>
            <person name="Goodwin S."/>
            <person name="Spatafora J."/>
            <person name="Crous P."/>
            <person name="Grigoriev I."/>
        </authorList>
    </citation>
    <scope>NUCLEOTIDE SEQUENCE</scope>
    <source>
        <strain evidence="2">CBS 133067</strain>
    </source>
</reference>
<evidence type="ECO:0000313" key="2">
    <source>
        <dbReference type="EMBL" id="KAF2104390.1"/>
    </source>
</evidence>
<feature type="region of interest" description="Disordered" evidence="1">
    <location>
        <begin position="1"/>
        <end position="25"/>
    </location>
</feature>
<dbReference type="Proteomes" id="UP000799772">
    <property type="component" value="Unassembled WGS sequence"/>
</dbReference>
<organism evidence="2 3">
    <name type="scientific">Rhizodiscina lignyota</name>
    <dbReference type="NCBI Taxonomy" id="1504668"/>
    <lineage>
        <taxon>Eukaryota</taxon>
        <taxon>Fungi</taxon>
        <taxon>Dikarya</taxon>
        <taxon>Ascomycota</taxon>
        <taxon>Pezizomycotina</taxon>
        <taxon>Dothideomycetes</taxon>
        <taxon>Pleosporomycetidae</taxon>
        <taxon>Aulographales</taxon>
        <taxon>Rhizodiscinaceae</taxon>
        <taxon>Rhizodiscina</taxon>
    </lineage>
</organism>
<dbReference type="EMBL" id="ML978121">
    <property type="protein sequence ID" value="KAF2104390.1"/>
    <property type="molecule type" value="Genomic_DNA"/>
</dbReference>
<evidence type="ECO:0000313" key="3">
    <source>
        <dbReference type="Proteomes" id="UP000799772"/>
    </source>
</evidence>